<name>A0ABT7BDQ4_9CYAN</name>
<protein>
    <submittedName>
        <fullName evidence="2">Uncharacterized protein</fullName>
    </submittedName>
</protein>
<comment type="caution">
    <text evidence="2">The sequence shown here is derived from an EMBL/GenBank/DDBJ whole genome shotgun (WGS) entry which is preliminary data.</text>
</comment>
<dbReference type="Proteomes" id="UP001235849">
    <property type="component" value="Unassembled WGS sequence"/>
</dbReference>
<dbReference type="RefSeq" id="WP_283768691.1">
    <property type="nucleotide sequence ID" value="NZ_JAQOSO010000103.1"/>
</dbReference>
<proteinExistence type="predicted"/>
<accession>A0ABT7BDQ4</accession>
<feature type="chain" id="PRO_5046588187" evidence="1">
    <location>
        <begin position="31"/>
        <end position="263"/>
    </location>
</feature>
<evidence type="ECO:0000313" key="3">
    <source>
        <dbReference type="Proteomes" id="UP001235849"/>
    </source>
</evidence>
<dbReference type="EMBL" id="JAQOSO010000103">
    <property type="protein sequence ID" value="MDJ1176408.1"/>
    <property type="molecule type" value="Genomic_DNA"/>
</dbReference>
<sequence>MQSPWKIPIAIASSLASLTLSLGAIGPAKAADIICRGVMFGDTDFAAYHGEVGFGYITLAFRSNGRTVEIPLNYIRQTPQGEALFQGNNPDQPSDIVQVIAPSPVRAGTQIQAIYNGNRFTGTCSSNILSPPPGNGDVPSSGSFMGQGNATNPVFRRNQSVETSLNFNGNTNGFSVNVYVPSGSGAQVQYLGTITRLYSSGPNPNSFILEGTIENFASSRNNLQVVNTTGSCEIEVFDARITSVSCKARTNGGVTHFRGREEF</sequence>
<evidence type="ECO:0000256" key="1">
    <source>
        <dbReference type="SAM" id="SignalP"/>
    </source>
</evidence>
<gene>
    <name evidence="2" type="ORF">PMG25_20185</name>
</gene>
<feature type="signal peptide" evidence="1">
    <location>
        <begin position="1"/>
        <end position="30"/>
    </location>
</feature>
<organism evidence="2 3">
    <name type="scientific">Roseofilum capinflatum BLCC-M114</name>
    <dbReference type="NCBI Taxonomy" id="3022440"/>
    <lineage>
        <taxon>Bacteria</taxon>
        <taxon>Bacillati</taxon>
        <taxon>Cyanobacteriota</taxon>
        <taxon>Cyanophyceae</taxon>
        <taxon>Desertifilales</taxon>
        <taxon>Desertifilaceae</taxon>
        <taxon>Roseofilum</taxon>
        <taxon>Roseofilum capinflatum</taxon>
    </lineage>
</organism>
<reference evidence="2 3" key="1">
    <citation type="submission" date="2023-01" db="EMBL/GenBank/DDBJ databases">
        <title>Novel diversity within Roseofilum (Cyanobacteria; Desertifilaceae) from marine benthic mats with descriptions of four novel species.</title>
        <authorList>
            <person name="Wang Y."/>
            <person name="Berthold D.E."/>
            <person name="Hu J."/>
            <person name="Lefler F.W."/>
            <person name="Laughinghouse H.D. IV."/>
        </authorList>
    </citation>
    <scope>NUCLEOTIDE SEQUENCE [LARGE SCALE GENOMIC DNA]</scope>
    <source>
        <strain evidence="2 3">BLCC-M114</strain>
    </source>
</reference>
<keyword evidence="1" id="KW-0732">Signal</keyword>
<evidence type="ECO:0000313" key="2">
    <source>
        <dbReference type="EMBL" id="MDJ1176408.1"/>
    </source>
</evidence>
<keyword evidence="3" id="KW-1185">Reference proteome</keyword>